<proteinExistence type="predicted"/>
<accession>A0AAV0VSU6</accession>
<evidence type="ECO:0000313" key="2">
    <source>
        <dbReference type="EMBL" id="CAI6347253.1"/>
    </source>
</evidence>
<reference evidence="2 3" key="1">
    <citation type="submission" date="2023-01" db="EMBL/GenBank/DDBJ databases">
        <authorList>
            <person name="Whitehead M."/>
        </authorList>
    </citation>
    <scope>NUCLEOTIDE SEQUENCE [LARGE SCALE GENOMIC DNA]</scope>
</reference>
<dbReference type="EMBL" id="CARXXK010000001">
    <property type="protein sequence ID" value="CAI6347253.1"/>
    <property type="molecule type" value="Genomic_DNA"/>
</dbReference>
<protein>
    <submittedName>
        <fullName evidence="2">Uncharacterized protein</fullName>
    </submittedName>
</protein>
<keyword evidence="3" id="KW-1185">Reference proteome</keyword>
<dbReference type="Proteomes" id="UP001160148">
    <property type="component" value="Unassembled WGS sequence"/>
</dbReference>
<gene>
    <name evidence="2" type="ORF">MEUPH1_LOCUS4063</name>
</gene>
<keyword evidence="1" id="KW-0175">Coiled coil</keyword>
<name>A0AAV0VSU6_9HEMI</name>
<evidence type="ECO:0000256" key="1">
    <source>
        <dbReference type="SAM" id="Coils"/>
    </source>
</evidence>
<dbReference type="AlphaFoldDB" id="A0AAV0VSU6"/>
<feature type="coiled-coil region" evidence="1">
    <location>
        <begin position="40"/>
        <end position="70"/>
    </location>
</feature>
<evidence type="ECO:0000313" key="3">
    <source>
        <dbReference type="Proteomes" id="UP001160148"/>
    </source>
</evidence>
<comment type="caution">
    <text evidence="2">The sequence shown here is derived from an EMBL/GenBank/DDBJ whole genome shotgun (WGS) entry which is preliminary data.</text>
</comment>
<sequence>MQEIEDEVQNNINYEITDNRYVFDFEQVNWNNRQQTNHKSSMTKNALNQIENERENVEKDLKLLEAIKDERSRLQNLMISVLEIRNELEEKLQGSSSL</sequence>
<organism evidence="2 3">
    <name type="scientific">Macrosiphum euphorbiae</name>
    <name type="common">potato aphid</name>
    <dbReference type="NCBI Taxonomy" id="13131"/>
    <lineage>
        <taxon>Eukaryota</taxon>
        <taxon>Metazoa</taxon>
        <taxon>Ecdysozoa</taxon>
        <taxon>Arthropoda</taxon>
        <taxon>Hexapoda</taxon>
        <taxon>Insecta</taxon>
        <taxon>Pterygota</taxon>
        <taxon>Neoptera</taxon>
        <taxon>Paraneoptera</taxon>
        <taxon>Hemiptera</taxon>
        <taxon>Sternorrhyncha</taxon>
        <taxon>Aphidomorpha</taxon>
        <taxon>Aphidoidea</taxon>
        <taxon>Aphididae</taxon>
        <taxon>Macrosiphini</taxon>
        <taxon>Macrosiphum</taxon>
    </lineage>
</organism>